<feature type="non-terminal residue" evidence="1">
    <location>
        <position position="57"/>
    </location>
</feature>
<dbReference type="Proteomes" id="UP000054217">
    <property type="component" value="Unassembled WGS sequence"/>
</dbReference>
<dbReference type="AlphaFoldDB" id="A0A0C3J6G1"/>
<dbReference type="InParanoid" id="A0A0C3J6G1"/>
<reference evidence="2" key="2">
    <citation type="submission" date="2015-01" db="EMBL/GenBank/DDBJ databases">
        <title>Evolutionary Origins and Diversification of the Mycorrhizal Mutualists.</title>
        <authorList>
            <consortium name="DOE Joint Genome Institute"/>
            <consortium name="Mycorrhizal Genomics Consortium"/>
            <person name="Kohler A."/>
            <person name="Kuo A."/>
            <person name="Nagy L.G."/>
            <person name="Floudas D."/>
            <person name="Copeland A."/>
            <person name="Barry K.W."/>
            <person name="Cichocki N."/>
            <person name="Veneault-Fourrey C."/>
            <person name="LaButti K."/>
            <person name="Lindquist E.A."/>
            <person name="Lipzen A."/>
            <person name="Lundell T."/>
            <person name="Morin E."/>
            <person name="Murat C."/>
            <person name="Riley R."/>
            <person name="Ohm R."/>
            <person name="Sun H."/>
            <person name="Tunlid A."/>
            <person name="Henrissat B."/>
            <person name="Grigoriev I.V."/>
            <person name="Hibbett D.S."/>
            <person name="Martin F."/>
        </authorList>
    </citation>
    <scope>NUCLEOTIDE SEQUENCE [LARGE SCALE GENOMIC DNA]</scope>
    <source>
        <strain evidence="2">Marx 270</strain>
    </source>
</reference>
<evidence type="ECO:0000313" key="1">
    <source>
        <dbReference type="EMBL" id="KIO04633.1"/>
    </source>
</evidence>
<evidence type="ECO:0000313" key="2">
    <source>
        <dbReference type="Proteomes" id="UP000054217"/>
    </source>
</evidence>
<proteinExistence type="predicted"/>
<keyword evidence="2" id="KW-1185">Reference proteome</keyword>
<reference evidence="1 2" key="1">
    <citation type="submission" date="2014-04" db="EMBL/GenBank/DDBJ databases">
        <authorList>
            <consortium name="DOE Joint Genome Institute"/>
            <person name="Kuo A."/>
            <person name="Kohler A."/>
            <person name="Costa M.D."/>
            <person name="Nagy L.G."/>
            <person name="Floudas D."/>
            <person name="Copeland A."/>
            <person name="Barry K.W."/>
            <person name="Cichocki N."/>
            <person name="Veneault-Fourrey C."/>
            <person name="LaButti K."/>
            <person name="Lindquist E.A."/>
            <person name="Lipzen A."/>
            <person name="Lundell T."/>
            <person name="Morin E."/>
            <person name="Murat C."/>
            <person name="Sun H."/>
            <person name="Tunlid A."/>
            <person name="Henrissat B."/>
            <person name="Grigoriev I.V."/>
            <person name="Hibbett D.S."/>
            <person name="Martin F."/>
            <person name="Nordberg H.P."/>
            <person name="Cantor M.N."/>
            <person name="Hua S.X."/>
        </authorList>
    </citation>
    <scope>NUCLEOTIDE SEQUENCE [LARGE SCALE GENOMIC DNA]</scope>
    <source>
        <strain evidence="1 2">Marx 270</strain>
    </source>
</reference>
<dbReference type="HOGENOM" id="CLU_3002169_0_0_1"/>
<name>A0A0C3J6G1_PISTI</name>
<sequence length="57" mass="6668">MQRDHGGFKKPYKKHLAGDASAWLCIPFIPKKKTIPRRARCAYTGSLIEYNRTFRSR</sequence>
<accession>A0A0C3J6G1</accession>
<protein>
    <submittedName>
        <fullName evidence="1">Uncharacterized protein</fullName>
    </submittedName>
</protein>
<organism evidence="1 2">
    <name type="scientific">Pisolithus tinctorius Marx 270</name>
    <dbReference type="NCBI Taxonomy" id="870435"/>
    <lineage>
        <taxon>Eukaryota</taxon>
        <taxon>Fungi</taxon>
        <taxon>Dikarya</taxon>
        <taxon>Basidiomycota</taxon>
        <taxon>Agaricomycotina</taxon>
        <taxon>Agaricomycetes</taxon>
        <taxon>Agaricomycetidae</taxon>
        <taxon>Boletales</taxon>
        <taxon>Sclerodermatineae</taxon>
        <taxon>Pisolithaceae</taxon>
        <taxon>Pisolithus</taxon>
    </lineage>
</organism>
<dbReference type="EMBL" id="KN831970">
    <property type="protein sequence ID" value="KIO04633.1"/>
    <property type="molecule type" value="Genomic_DNA"/>
</dbReference>
<gene>
    <name evidence="1" type="ORF">M404DRAFT_1000485</name>
</gene>